<sequence>MDGERKIHMSEGVPLNSAGAANIFLNTGKNTKVNSPEGTVIHLNTEKPSDLGVHINTTFSIASSKKIKLLFVLNFLLSVICMVLSCSIAFYYWNEMISMRRQLDMINDHFMLHNVNQDRGVQSALVARPRLPAANEAREARDRSFEDEEVQQNARKYYVEDLGEDMLLVDSKKKNASKDNAPVYDLTVLQKELVVAQFNGALREFNMGTESIMGPWVRDEEVSSKSSEDKIELNTNRNYVTIKESGLYLIYAQVVYLTQSPNCYFIWARQTGKEPRLLSTCATGDDSSQRPLNKSQMSCSVQTVARLYKGDSVNIAQREPNRTVWLRPGYSYFGFVKLSS</sequence>
<organism evidence="1 2">
    <name type="scientific">Mythimna loreyi</name>
    <dbReference type="NCBI Taxonomy" id="667449"/>
    <lineage>
        <taxon>Eukaryota</taxon>
        <taxon>Metazoa</taxon>
        <taxon>Ecdysozoa</taxon>
        <taxon>Arthropoda</taxon>
        <taxon>Hexapoda</taxon>
        <taxon>Insecta</taxon>
        <taxon>Pterygota</taxon>
        <taxon>Neoptera</taxon>
        <taxon>Endopterygota</taxon>
        <taxon>Lepidoptera</taxon>
        <taxon>Glossata</taxon>
        <taxon>Ditrysia</taxon>
        <taxon>Noctuoidea</taxon>
        <taxon>Noctuidae</taxon>
        <taxon>Noctuinae</taxon>
        <taxon>Hadenini</taxon>
        <taxon>Mythimna</taxon>
    </lineage>
</organism>
<gene>
    <name evidence="1" type="ORF">PYW08_006739</name>
</gene>
<dbReference type="EMBL" id="CM056778">
    <property type="protein sequence ID" value="KAJ8736083.1"/>
    <property type="molecule type" value="Genomic_DNA"/>
</dbReference>
<evidence type="ECO:0000313" key="1">
    <source>
        <dbReference type="EMBL" id="KAJ8736083.1"/>
    </source>
</evidence>
<comment type="caution">
    <text evidence="1">The sequence shown here is derived from an EMBL/GenBank/DDBJ whole genome shotgun (WGS) entry which is preliminary data.</text>
</comment>
<accession>A0ACC2RAA7</accession>
<keyword evidence="2" id="KW-1185">Reference proteome</keyword>
<name>A0ACC2RAA7_9NEOP</name>
<protein>
    <submittedName>
        <fullName evidence="1">Uncharacterized protein</fullName>
    </submittedName>
</protein>
<reference evidence="1" key="1">
    <citation type="submission" date="2023-03" db="EMBL/GenBank/DDBJ databases">
        <title>Chromosome-level genomes of two armyworms, Mythimna separata and Mythimna loreyi, provide insights into the biosynthesis and reception of sex pheromones.</title>
        <authorList>
            <person name="Zhao H."/>
        </authorList>
    </citation>
    <scope>NUCLEOTIDE SEQUENCE</scope>
    <source>
        <strain evidence="1">BeijingLab</strain>
    </source>
</reference>
<evidence type="ECO:0000313" key="2">
    <source>
        <dbReference type="Proteomes" id="UP001231649"/>
    </source>
</evidence>
<proteinExistence type="predicted"/>
<dbReference type="Proteomes" id="UP001231649">
    <property type="component" value="Chromosome 2"/>
</dbReference>